<dbReference type="GO" id="GO:0006747">
    <property type="term" value="P:FAD biosynthetic process"/>
    <property type="evidence" value="ECO:0007669"/>
    <property type="project" value="UniProtKB-UniPathway"/>
</dbReference>
<comment type="pathway">
    <text evidence="3">Cofactor biosynthesis; FMN biosynthesis; FMN from riboflavin (ATP route): step 1/1.</text>
</comment>
<keyword evidence="16" id="KW-0511">Multifunctional enzyme</keyword>
<dbReference type="GO" id="GO:0009231">
    <property type="term" value="P:riboflavin biosynthetic process"/>
    <property type="evidence" value="ECO:0007669"/>
    <property type="project" value="InterPro"/>
</dbReference>
<evidence type="ECO:0000256" key="9">
    <source>
        <dbReference type="ARBA" id="ARBA00022643"/>
    </source>
</evidence>
<keyword evidence="9" id="KW-0288">FMN</keyword>
<evidence type="ECO:0000256" key="13">
    <source>
        <dbReference type="ARBA" id="ARBA00022777"/>
    </source>
</evidence>
<dbReference type="InterPro" id="IPR023468">
    <property type="entry name" value="Riboflavin_kinase"/>
</dbReference>
<comment type="catalytic activity">
    <reaction evidence="19">
        <text>FMN + ATP + H(+) = FAD + diphosphate</text>
        <dbReference type="Rhea" id="RHEA:17237"/>
        <dbReference type="ChEBI" id="CHEBI:15378"/>
        <dbReference type="ChEBI" id="CHEBI:30616"/>
        <dbReference type="ChEBI" id="CHEBI:33019"/>
        <dbReference type="ChEBI" id="CHEBI:57692"/>
        <dbReference type="ChEBI" id="CHEBI:58210"/>
        <dbReference type="EC" id="2.7.7.2"/>
    </reaction>
</comment>
<keyword evidence="12" id="KW-0547">Nucleotide-binding</keyword>
<comment type="pathway">
    <text evidence="2">Cofactor biosynthesis; FAD biosynthesis; FAD from FMN: step 1/1.</text>
</comment>
<dbReference type="FunFam" id="3.40.50.620:FF:000021">
    <property type="entry name" value="Riboflavin biosynthesis protein"/>
    <property type="match status" value="1"/>
</dbReference>
<keyword evidence="22" id="KW-1185">Reference proteome</keyword>
<evidence type="ECO:0000256" key="4">
    <source>
        <dbReference type="ARBA" id="ARBA00010214"/>
    </source>
</evidence>
<evidence type="ECO:0000256" key="5">
    <source>
        <dbReference type="ARBA" id="ARBA00012105"/>
    </source>
</evidence>
<dbReference type="STRING" id="1612149.SAMN05216324_101165"/>
<feature type="domain" description="Riboflavin kinase" evidence="20">
    <location>
        <begin position="250"/>
        <end position="374"/>
    </location>
</feature>
<name>A0A1K2IC73_9FLAO</name>
<keyword evidence="10 21" id="KW-0808">Transferase</keyword>
<dbReference type="GO" id="GO:0005524">
    <property type="term" value="F:ATP binding"/>
    <property type="evidence" value="ECO:0007669"/>
    <property type="project" value="UniProtKB-KW"/>
</dbReference>
<dbReference type="FunFam" id="2.40.30.30:FF:000003">
    <property type="entry name" value="Riboflavin biosynthesis protein"/>
    <property type="match status" value="1"/>
</dbReference>
<dbReference type="InterPro" id="IPR014729">
    <property type="entry name" value="Rossmann-like_a/b/a_fold"/>
</dbReference>
<dbReference type="InterPro" id="IPR023465">
    <property type="entry name" value="Riboflavin_kinase_dom_sf"/>
</dbReference>
<evidence type="ECO:0000256" key="18">
    <source>
        <dbReference type="ARBA" id="ARBA00047880"/>
    </source>
</evidence>
<keyword evidence="15" id="KW-0067">ATP-binding</keyword>
<dbReference type="UniPathway" id="UPA00276">
    <property type="reaction ID" value="UER00406"/>
</dbReference>
<comment type="similarity">
    <text evidence="4">Belongs to the RibF family.</text>
</comment>
<dbReference type="Gene3D" id="2.40.30.30">
    <property type="entry name" value="Riboflavin kinase-like"/>
    <property type="match status" value="1"/>
</dbReference>
<dbReference type="NCBIfam" id="NF004162">
    <property type="entry name" value="PRK05627.1-5"/>
    <property type="match status" value="1"/>
</dbReference>
<comment type="function">
    <text evidence="1">Catalyzes the phosphorylation of riboflavin to FMN followed by the adenylation of FMN to FAD.</text>
</comment>
<dbReference type="SUPFAM" id="SSF52374">
    <property type="entry name" value="Nucleotidylyl transferase"/>
    <property type="match status" value="1"/>
</dbReference>
<dbReference type="EC" id="2.7.7.2" evidence="6"/>
<evidence type="ECO:0000256" key="19">
    <source>
        <dbReference type="ARBA" id="ARBA00049494"/>
    </source>
</evidence>
<accession>A0A1K2IC73</accession>
<keyword evidence="13 21" id="KW-0418">Kinase</keyword>
<dbReference type="UniPathway" id="UPA00277">
    <property type="reaction ID" value="UER00407"/>
</dbReference>
<comment type="catalytic activity">
    <reaction evidence="18">
        <text>riboflavin + ATP = FMN + ADP + H(+)</text>
        <dbReference type="Rhea" id="RHEA:14357"/>
        <dbReference type="ChEBI" id="CHEBI:15378"/>
        <dbReference type="ChEBI" id="CHEBI:30616"/>
        <dbReference type="ChEBI" id="CHEBI:57986"/>
        <dbReference type="ChEBI" id="CHEBI:58210"/>
        <dbReference type="ChEBI" id="CHEBI:456216"/>
        <dbReference type="EC" id="2.7.1.26"/>
    </reaction>
</comment>
<dbReference type="Pfam" id="PF06574">
    <property type="entry name" value="FAD_syn"/>
    <property type="match status" value="1"/>
</dbReference>
<sequence>MKWLVFKIKDLRSIFKYLIINIDIHLEYFKSSYFQINNLSNFLIENNSYYIIIDHFKGFIFAVKIFSVLKVFKNFSDYSSQKPLALSLGMFDGVHLGHKSIIDELQKVGSENNLETAILTFWPHPRFIFNPNEDLKLLNTLEEKKSLMEKYDIHNLFLKEFDEEFRNLTGEEFVRQILVEKLNVKYLIIGYDHSFGKNKSGNFELLQKLSKELDFEVEQMEAINIHENNISSTKVRNALLSGNIKEANEMLGYSYSVSGTVVHGKKLGRTIGYPTANIGTETIKLLPKKGAYIVEVLVKNQQYKGMLSVGTNPTVNGEKLTVEVYILDFEGDIYDENITVKFRDFLHEEIKFEGLEKLVERLDEDKRLTEEFNF</sequence>
<dbReference type="CDD" id="cd02064">
    <property type="entry name" value="FAD_synthetase_N"/>
    <property type="match status" value="1"/>
</dbReference>
<dbReference type="EMBL" id="FPKW01000001">
    <property type="protein sequence ID" value="SFZ89999.1"/>
    <property type="molecule type" value="Genomic_DNA"/>
</dbReference>
<dbReference type="GO" id="GO:0009398">
    <property type="term" value="P:FMN biosynthetic process"/>
    <property type="evidence" value="ECO:0007669"/>
    <property type="project" value="UniProtKB-UniPathway"/>
</dbReference>
<dbReference type="Proteomes" id="UP000182034">
    <property type="component" value="Unassembled WGS sequence"/>
</dbReference>
<evidence type="ECO:0000259" key="20">
    <source>
        <dbReference type="SMART" id="SM00904"/>
    </source>
</evidence>
<organism evidence="21 22">
    <name type="scientific">Chryseobacterium limigenitum</name>
    <dbReference type="NCBI Taxonomy" id="1612149"/>
    <lineage>
        <taxon>Bacteria</taxon>
        <taxon>Pseudomonadati</taxon>
        <taxon>Bacteroidota</taxon>
        <taxon>Flavobacteriia</taxon>
        <taxon>Flavobacteriales</taxon>
        <taxon>Weeksellaceae</taxon>
        <taxon>Chryseobacterium group</taxon>
        <taxon>Chryseobacterium</taxon>
    </lineage>
</organism>
<evidence type="ECO:0000313" key="21">
    <source>
        <dbReference type="EMBL" id="SFZ89999.1"/>
    </source>
</evidence>
<dbReference type="InterPro" id="IPR002606">
    <property type="entry name" value="Riboflavin_kinase_bac"/>
</dbReference>
<evidence type="ECO:0000256" key="14">
    <source>
        <dbReference type="ARBA" id="ARBA00022827"/>
    </source>
</evidence>
<proteinExistence type="inferred from homology"/>
<dbReference type="NCBIfam" id="NF004160">
    <property type="entry name" value="PRK05627.1-3"/>
    <property type="match status" value="1"/>
</dbReference>
<dbReference type="Gene3D" id="3.40.50.620">
    <property type="entry name" value="HUPs"/>
    <property type="match status" value="1"/>
</dbReference>
<reference evidence="22" key="1">
    <citation type="submission" date="2016-10" db="EMBL/GenBank/DDBJ databases">
        <authorList>
            <person name="Varghese N."/>
            <person name="Submissions S."/>
        </authorList>
    </citation>
    <scope>NUCLEOTIDE SEQUENCE [LARGE SCALE GENOMIC DNA]</scope>
    <source>
        <strain evidence="22">SUR2</strain>
    </source>
</reference>
<dbReference type="AlphaFoldDB" id="A0A1K2IC73"/>
<evidence type="ECO:0000256" key="17">
    <source>
        <dbReference type="ARBA" id="ARBA00032176"/>
    </source>
</evidence>
<evidence type="ECO:0000256" key="3">
    <source>
        <dbReference type="ARBA" id="ARBA00005201"/>
    </source>
</evidence>
<dbReference type="SMART" id="SM00904">
    <property type="entry name" value="Flavokinase"/>
    <property type="match status" value="1"/>
</dbReference>
<keyword evidence="14" id="KW-0274">FAD</keyword>
<evidence type="ECO:0000256" key="7">
    <source>
        <dbReference type="ARBA" id="ARBA00018483"/>
    </source>
</evidence>
<keyword evidence="8" id="KW-0285">Flavoprotein</keyword>
<evidence type="ECO:0000256" key="2">
    <source>
        <dbReference type="ARBA" id="ARBA00004726"/>
    </source>
</evidence>
<dbReference type="InterPro" id="IPR015865">
    <property type="entry name" value="Riboflavin_kinase_bac/euk"/>
</dbReference>
<evidence type="ECO:0000256" key="1">
    <source>
        <dbReference type="ARBA" id="ARBA00002121"/>
    </source>
</evidence>
<dbReference type="EC" id="2.7.1.26" evidence="5"/>
<dbReference type="GO" id="GO:0003919">
    <property type="term" value="F:FMN adenylyltransferase activity"/>
    <property type="evidence" value="ECO:0007669"/>
    <property type="project" value="UniProtKB-EC"/>
</dbReference>
<dbReference type="InterPro" id="IPR015864">
    <property type="entry name" value="FAD_synthase"/>
</dbReference>
<dbReference type="GO" id="GO:0008531">
    <property type="term" value="F:riboflavin kinase activity"/>
    <property type="evidence" value="ECO:0007669"/>
    <property type="project" value="UniProtKB-EC"/>
</dbReference>
<evidence type="ECO:0000256" key="11">
    <source>
        <dbReference type="ARBA" id="ARBA00022695"/>
    </source>
</evidence>
<evidence type="ECO:0000313" key="22">
    <source>
        <dbReference type="Proteomes" id="UP000182034"/>
    </source>
</evidence>
<dbReference type="NCBIfam" id="TIGR00083">
    <property type="entry name" value="ribF"/>
    <property type="match status" value="1"/>
</dbReference>
<dbReference type="PANTHER" id="PTHR22749">
    <property type="entry name" value="RIBOFLAVIN KINASE/FMN ADENYLYLTRANSFERASE"/>
    <property type="match status" value="1"/>
</dbReference>
<evidence type="ECO:0000256" key="6">
    <source>
        <dbReference type="ARBA" id="ARBA00012393"/>
    </source>
</evidence>
<evidence type="ECO:0000256" key="8">
    <source>
        <dbReference type="ARBA" id="ARBA00022630"/>
    </source>
</evidence>
<keyword evidence="11 21" id="KW-0548">Nucleotidyltransferase</keyword>
<dbReference type="PANTHER" id="PTHR22749:SF6">
    <property type="entry name" value="RIBOFLAVIN KINASE"/>
    <property type="match status" value="1"/>
</dbReference>
<evidence type="ECO:0000256" key="15">
    <source>
        <dbReference type="ARBA" id="ARBA00022840"/>
    </source>
</evidence>
<evidence type="ECO:0000256" key="16">
    <source>
        <dbReference type="ARBA" id="ARBA00023268"/>
    </source>
</evidence>
<dbReference type="Pfam" id="PF01687">
    <property type="entry name" value="Flavokinase"/>
    <property type="match status" value="1"/>
</dbReference>
<evidence type="ECO:0000256" key="10">
    <source>
        <dbReference type="ARBA" id="ARBA00022679"/>
    </source>
</evidence>
<evidence type="ECO:0000256" key="12">
    <source>
        <dbReference type="ARBA" id="ARBA00022741"/>
    </source>
</evidence>
<protein>
    <recommendedName>
        <fullName evidence="7">Bifunctional riboflavin kinase/FMN adenylyltransferase</fullName>
        <ecNumber evidence="5">2.7.1.26</ecNumber>
        <ecNumber evidence="6">2.7.7.2</ecNumber>
    </recommendedName>
    <alternativeName>
        <fullName evidence="17">Riboflavin biosynthesis protein RibF</fullName>
    </alternativeName>
</protein>
<dbReference type="SUPFAM" id="SSF82114">
    <property type="entry name" value="Riboflavin kinase-like"/>
    <property type="match status" value="1"/>
</dbReference>
<gene>
    <name evidence="21" type="ORF">SAMN05216324_101165</name>
</gene>